<evidence type="ECO:0000313" key="4">
    <source>
        <dbReference type="Proteomes" id="UP000182658"/>
    </source>
</evidence>
<dbReference type="EMBL" id="KV875101">
    <property type="protein sequence ID" value="OIW25646.1"/>
    <property type="molecule type" value="Genomic_DNA"/>
</dbReference>
<reference evidence="3 4" key="1">
    <citation type="submission" date="2016-10" db="EMBL/GenBank/DDBJ databases">
        <title>Draft genome sequence of Coniochaeta ligniaria NRRL30616, a lignocellulolytic fungus for bioabatement of inhibitors in plant biomass hydrolysates.</title>
        <authorList>
            <consortium name="DOE Joint Genome Institute"/>
            <person name="Jimenez D.J."/>
            <person name="Hector R.E."/>
            <person name="Riley R."/>
            <person name="Sun H."/>
            <person name="Grigoriev I.V."/>
            <person name="Van Elsas J.D."/>
            <person name="Nichols N.N."/>
        </authorList>
    </citation>
    <scope>NUCLEOTIDE SEQUENCE [LARGE SCALE GENOMIC DNA]</scope>
    <source>
        <strain evidence="3 4">NRRL 30616</strain>
    </source>
</reference>
<feature type="region of interest" description="Disordered" evidence="1">
    <location>
        <begin position="66"/>
        <end position="147"/>
    </location>
</feature>
<sequence length="365" mass="38409">MRPSRPVTAGLLLAALALLPSFSRGRAVDREVIAALTSNGTECLGDFPCVKKRAFPKFGEDGEGVGAAAGHGEGGSSAGGTAQVGGVAGSTEGIGSGSTVEIGGTSGTDQRGHADTDSDDSAGVVPPEDLDPFANPAPGAALPAGRVPGQNVLPRDIPDYVGLEEGTAGRAAYQRFLNYDLQGSRLAPPNARYLFFSEQEARNVRMQFKNEFNQGLHRELLGPNDQGQLIDVTDIYTTDGIPVDRWQVPAGTEDWFQSAELSLGTAQRAAQDGGTVHVIGPSMEAKNNVLNTASIFNKYELWILSNGEGTSKVDQILLRNAKNINLPPVVIWTSGEGPIGTKPEFIVGPTKEGEEGREIDMDVNP</sequence>
<feature type="compositionally biased region" description="Gly residues" evidence="1">
    <location>
        <begin position="66"/>
        <end position="96"/>
    </location>
</feature>
<keyword evidence="4" id="KW-1185">Reference proteome</keyword>
<accession>A0A1J7IDU6</accession>
<feature type="chain" id="PRO_5012656334" evidence="2">
    <location>
        <begin position="26"/>
        <end position="365"/>
    </location>
</feature>
<organism evidence="3 4">
    <name type="scientific">Coniochaeta ligniaria NRRL 30616</name>
    <dbReference type="NCBI Taxonomy" id="1408157"/>
    <lineage>
        <taxon>Eukaryota</taxon>
        <taxon>Fungi</taxon>
        <taxon>Dikarya</taxon>
        <taxon>Ascomycota</taxon>
        <taxon>Pezizomycotina</taxon>
        <taxon>Sordariomycetes</taxon>
        <taxon>Sordariomycetidae</taxon>
        <taxon>Coniochaetales</taxon>
        <taxon>Coniochaetaceae</taxon>
        <taxon>Coniochaeta</taxon>
    </lineage>
</organism>
<dbReference type="Proteomes" id="UP000182658">
    <property type="component" value="Unassembled WGS sequence"/>
</dbReference>
<proteinExistence type="predicted"/>
<protein>
    <submittedName>
        <fullName evidence="3">Uncharacterized protein</fullName>
    </submittedName>
</protein>
<feature type="compositionally biased region" description="Basic and acidic residues" evidence="1">
    <location>
        <begin position="351"/>
        <end position="365"/>
    </location>
</feature>
<evidence type="ECO:0000313" key="3">
    <source>
        <dbReference type="EMBL" id="OIW25646.1"/>
    </source>
</evidence>
<keyword evidence="2" id="KW-0732">Signal</keyword>
<evidence type="ECO:0000256" key="1">
    <source>
        <dbReference type="SAM" id="MobiDB-lite"/>
    </source>
</evidence>
<evidence type="ECO:0000256" key="2">
    <source>
        <dbReference type="SAM" id="SignalP"/>
    </source>
</evidence>
<feature type="region of interest" description="Disordered" evidence="1">
    <location>
        <begin position="342"/>
        <end position="365"/>
    </location>
</feature>
<feature type="compositionally biased region" description="Low complexity" evidence="1">
    <location>
        <begin position="132"/>
        <end position="147"/>
    </location>
</feature>
<dbReference type="InParanoid" id="A0A1J7IDU6"/>
<name>A0A1J7IDU6_9PEZI</name>
<gene>
    <name evidence="3" type="ORF">CONLIGDRAFT_635467</name>
</gene>
<dbReference type="AlphaFoldDB" id="A0A1J7IDU6"/>
<feature type="signal peptide" evidence="2">
    <location>
        <begin position="1"/>
        <end position="25"/>
    </location>
</feature>